<protein>
    <submittedName>
        <fullName evidence="2">Uncharacterized protein</fullName>
    </submittedName>
</protein>
<proteinExistence type="predicted"/>
<keyword evidence="3" id="KW-1185">Reference proteome</keyword>
<accession>A0ABR0BNF6</accession>
<reference evidence="2 3" key="1">
    <citation type="journal article" date="2024" name="Microbiol. Resour. Announc.">
        <title>Genome annotations for the ascomycete fungi Trichoderma harzianum, Trichoderma aggressivum, and Purpureocillium lilacinum.</title>
        <authorList>
            <person name="Beijen E.P.W."/>
            <person name="Ohm R.A."/>
        </authorList>
    </citation>
    <scope>NUCLEOTIDE SEQUENCE [LARGE SCALE GENOMIC DNA]</scope>
    <source>
        <strain evidence="2 3">CBS 150709</strain>
    </source>
</reference>
<evidence type="ECO:0000256" key="1">
    <source>
        <dbReference type="SAM" id="MobiDB-lite"/>
    </source>
</evidence>
<feature type="compositionally biased region" description="Basic and acidic residues" evidence="1">
    <location>
        <begin position="1"/>
        <end position="13"/>
    </location>
</feature>
<sequence length="257" mass="27888">MRAAALREERWDGEGGCADGAGGGGGTTMDDDVECALHGHGGDASPSFIHLLVASGRWRRRQLQMLRGTDETHRQGMNAESEVHTGNAIYPVHFGYTNSFAAQEDGEQASKAGALPANAFDVTSRDPLSHETTLHRGWMDGYAFVDSSSICARPLVQMVADLSSDASPPPWKRVYPPALQSEHMARSRCVASTASAARPRVPDSGFSELWGPSAPHHEQVPRRHMFFQEQKGDNSLPSKTCLRGRTCRSIPSKGAYK</sequence>
<dbReference type="Proteomes" id="UP001287286">
    <property type="component" value="Unassembled WGS sequence"/>
</dbReference>
<feature type="compositionally biased region" description="Gly residues" evidence="1">
    <location>
        <begin position="14"/>
        <end position="25"/>
    </location>
</feature>
<gene>
    <name evidence="2" type="ORF">Purlil1_10062</name>
</gene>
<dbReference type="EMBL" id="JAWRVI010000049">
    <property type="protein sequence ID" value="KAK4084842.1"/>
    <property type="molecule type" value="Genomic_DNA"/>
</dbReference>
<evidence type="ECO:0000313" key="3">
    <source>
        <dbReference type="Proteomes" id="UP001287286"/>
    </source>
</evidence>
<comment type="caution">
    <text evidence="2">The sequence shown here is derived from an EMBL/GenBank/DDBJ whole genome shotgun (WGS) entry which is preliminary data.</text>
</comment>
<organism evidence="2 3">
    <name type="scientific">Purpureocillium lilacinum</name>
    <name type="common">Paecilomyces lilacinus</name>
    <dbReference type="NCBI Taxonomy" id="33203"/>
    <lineage>
        <taxon>Eukaryota</taxon>
        <taxon>Fungi</taxon>
        <taxon>Dikarya</taxon>
        <taxon>Ascomycota</taxon>
        <taxon>Pezizomycotina</taxon>
        <taxon>Sordariomycetes</taxon>
        <taxon>Hypocreomycetidae</taxon>
        <taxon>Hypocreales</taxon>
        <taxon>Ophiocordycipitaceae</taxon>
        <taxon>Purpureocillium</taxon>
    </lineage>
</organism>
<evidence type="ECO:0000313" key="2">
    <source>
        <dbReference type="EMBL" id="KAK4084842.1"/>
    </source>
</evidence>
<feature type="region of interest" description="Disordered" evidence="1">
    <location>
        <begin position="1"/>
        <end position="25"/>
    </location>
</feature>
<name>A0ABR0BNF6_PURLI</name>